<comment type="caution">
    <text evidence="3">The sequence shown here is derived from an EMBL/GenBank/DDBJ whole genome shotgun (WGS) entry which is preliminary data.</text>
</comment>
<evidence type="ECO:0000313" key="4">
    <source>
        <dbReference type="Proteomes" id="UP001159363"/>
    </source>
</evidence>
<gene>
    <name evidence="3" type="ORF">PR048_015140</name>
</gene>
<evidence type="ECO:0000256" key="2">
    <source>
        <dbReference type="SAM" id="SignalP"/>
    </source>
</evidence>
<proteinExistence type="predicted"/>
<feature type="chain" id="PRO_5047208607" evidence="2">
    <location>
        <begin position="24"/>
        <end position="704"/>
    </location>
</feature>
<keyword evidence="2" id="KW-0732">Signal</keyword>
<sequence length="704" mass="78428">MLDRNTFCILLVAVLCIFVTVGSQPPVHISIRPIPEYDIEPVSAGRSLSARFYRPDFGPYFPCFLDPMKVIEVSMEQRRNERAGKMEDSRENLPMNVIVCHDSHMRISGNILRNMFKGNDAAKPDEATVDISFPQDYSYFWEIVFQIGCFPVGLNISLTARSLETVQVAQGTGIGAGPGRMARPGIEPGSSRMRIQANEGEVGVCMNQCRNEKAGETGNRGESPQTSDIVRHDSHNFPGPIFCKRPEVAGKLIQYASLESRILPPPSHPPPPPQEHAAHEMVKQNNRVTSGYERLTRRWRRRNKRCFSSRSTRIWEIRALTEDVGDASKNVRLDAGEGVRGRTSVEIRGLGSGGGDYIQLKNLEYSRYKLRLEVPASGSPMKESVTPGVQTKMEIRKTYLSSMSYTGMVAERLARSPPTKAIRIKSLAGFRMWELCLTMPVRRQVFSGVSHFPRTFSFRHCFIPTSIIILIGSQDLDVKSRPNIFTHVLVLCVAATNSKEQAFIKLKPKKDSIKGKIYETPQTLPLAGGFSRGKPANTTRVFHLYSMLSSHSISHFKGKRHRYVLTGKSSPVSLLATHQGDPCSIPGRATPDFRKWESCRTMPLFPPPLHSGATPHSPRAPSSALKTSMLRAIKIFSLTLTGWGVETGWPCLEAGLPNVSGTGINSSLDGEVLSKGSHEWRTSPKRNTFMAGRTHFRKRPRQEG</sequence>
<reference evidence="3 4" key="1">
    <citation type="submission" date="2023-02" db="EMBL/GenBank/DDBJ databases">
        <title>LHISI_Scaffold_Assembly.</title>
        <authorList>
            <person name="Stuart O.P."/>
            <person name="Cleave R."/>
            <person name="Magrath M.J.L."/>
            <person name="Mikheyev A.S."/>
        </authorList>
    </citation>
    <scope>NUCLEOTIDE SEQUENCE [LARGE SCALE GENOMIC DNA]</scope>
    <source>
        <strain evidence="3">Daus_M_001</strain>
        <tissue evidence="3">Leg muscle</tissue>
    </source>
</reference>
<name>A0ABQ9HGD1_9NEOP</name>
<protein>
    <submittedName>
        <fullName evidence="3">Uncharacterized protein</fullName>
    </submittedName>
</protein>
<accession>A0ABQ9HGD1</accession>
<evidence type="ECO:0000313" key="3">
    <source>
        <dbReference type="EMBL" id="KAJ8883297.1"/>
    </source>
</evidence>
<feature type="region of interest" description="Disordered" evidence="1">
    <location>
        <begin position="213"/>
        <end position="233"/>
    </location>
</feature>
<feature type="signal peptide" evidence="2">
    <location>
        <begin position="1"/>
        <end position="23"/>
    </location>
</feature>
<dbReference type="EMBL" id="JARBHB010000005">
    <property type="protein sequence ID" value="KAJ8883297.1"/>
    <property type="molecule type" value="Genomic_DNA"/>
</dbReference>
<evidence type="ECO:0000256" key="1">
    <source>
        <dbReference type="SAM" id="MobiDB-lite"/>
    </source>
</evidence>
<keyword evidence="4" id="KW-1185">Reference proteome</keyword>
<organism evidence="3 4">
    <name type="scientific">Dryococelus australis</name>
    <dbReference type="NCBI Taxonomy" id="614101"/>
    <lineage>
        <taxon>Eukaryota</taxon>
        <taxon>Metazoa</taxon>
        <taxon>Ecdysozoa</taxon>
        <taxon>Arthropoda</taxon>
        <taxon>Hexapoda</taxon>
        <taxon>Insecta</taxon>
        <taxon>Pterygota</taxon>
        <taxon>Neoptera</taxon>
        <taxon>Polyneoptera</taxon>
        <taxon>Phasmatodea</taxon>
        <taxon>Verophasmatodea</taxon>
        <taxon>Anareolatae</taxon>
        <taxon>Phasmatidae</taxon>
        <taxon>Eurycanthinae</taxon>
        <taxon>Dryococelus</taxon>
    </lineage>
</organism>
<dbReference type="Proteomes" id="UP001159363">
    <property type="component" value="Chromosome 4"/>
</dbReference>